<feature type="transmembrane region" description="Helical" evidence="7">
    <location>
        <begin position="12"/>
        <end position="33"/>
    </location>
</feature>
<keyword evidence="6 7" id="KW-0472">Membrane</keyword>
<feature type="transmembrane region" description="Helical" evidence="7">
    <location>
        <begin position="134"/>
        <end position="152"/>
    </location>
</feature>
<keyword evidence="3" id="KW-1003">Cell membrane</keyword>
<dbReference type="Pfam" id="PF01914">
    <property type="entry name" value="MarC"/>
    <property type="match status" value="1"/>
</dbReference>
<dbReference type="Proteomes" id="UP000823612">
    <property type="component" value="Unassembled WGS sequence"/>
</dbReference>
<dbReference type="AlphaFoldDB" id="A0A9D9DTS7"/>
<evidence type="ECO:0000256" key="2">
    <source>
        <dbReference type="ARBA" id="ARBA00009784"/>
    </source>
</evidence>
<gene>
    <name evidence="8" type="ORF">IAB08_01555</name>
</gene>
<comment type="similarity">
    <text evidence="2 7">Belongs to the UPF0056 (MarC) family.</text>
</comment>
<name>A0A9D9DTS7_9BACT</name>
<dbReference type="InterPro" id="IPR002771">
    <property type="entry name" value="Multi_antbiot-R_MarC"/>
</dbReference>
<evidence type="ECO:0000256" key="1">
    <source>
        <dbReference type="ARBA" id="ARBA00004651"/>
    </source>
</evidence>
<dbReference type="PANTHER" id="PTHR33508">
    <property type="entry name" value="UPF0056 MEMBRANE PROTEIN YHCE"/>
    <property type="match status" value="1"/>
</dbReference>
<dbReference type="EMBL" id="JADIMZ010000022">
    <property type="protein sequence ID" value="MBO8431965.1"/>
    <property type="molecule type" value="Genomic_DNA"/>
</dbReference>
<feature type="transmembrane region" description="Helical" evidence="7">
    <location>
        <begin position="73"/>
        <end position="96"/>
    </location>
</feature>
<keyword evidence="5 7" id="KW-1133">Transmembrane helix</keyword>
<feature type="transmembrane region" description="Helical" evidence="7">
    <location>
        <begin position="45"/>
        <end position="67"/>
    </location>
</feature>
<reference evidence="8" key="1">
    <citation type="submission" date="2020-10" db="EMBL/GenBank/DDBJ databases">
        <authorList>
            <person name="Gilroy R."/>
        </authorList>
    </citation>
    <scope>NUCLEOTIDE SEQUENCE</scope>
    <source>
        <strain evidence="8">2889</strain>
    </source>
</reference>
<dbReference type="GO" id="GO:0005886">
    <property type="term" value="C:plasma membrane"/>
    <property type="evidence" value="ECO:0007669"/>
    <property type="project" value="UniProtKB-SubCell"/>
</dbReference>
<accession>A0A9D9DTS7</accession>
<organism evidence="8 9">
    <name type="scientific">Candidatus Pullibacteroides excrementavium</name>
    <dbReference type="NCBI Taxonomy" id="2840905"/>
    <lineage>
        <taxon>Bacteria</taxon>
        <taxon>Pseudomonadati</taxon>
        <taxon>Bacteroidota</taxon>
        <taxon>Bacteroidia</taxon>
        <taxon>Bacteroidales</taxon>
        <taxon>Candidatus Pullibacteroides</taxon>
    </lineage>
</organism>
<feature type="transmembrane region" description="Helical" evidence="7">
    <location>
        <begin position="108"/>
        <end position="128"/>
    </location>
</feature>
<dbReference type="PANTHER" id="PTHR33508:SF1">
    <property type="entry name" value="UPF0056 MEMBRANE PROTEIN YHCE"/>
    <property type="match status" value="1"/>
</dbReference>
<reference evidence="8" key="2">
    <citation type="journal article" date="2021" name="PeerJ">
        <title>Extensive microbial diversity within the chicken gut microbiome revealed by metagenomics and culture.</title>
        <authorList>
            <person name="Gilroy R."/>
            <person name="Ravi A."/>
            <person name="Getino M."/>
            <person name="Pursley I."/>
            <person name="Horton D.L."/>
            <person name="Alikhan N.F."/>
            <person name="Baker D."/>
            <person name="Gharbi K."/>
            <person name="Hall N."/>
            <person name="Watson M."/>
            <person name="Adriaenssens E.M."/>
            <person name="Foster-Nyarko E."/>
            <person name="Jarju S."/>
            <person name="Secka A."/>
            <person name="Antonio M."/>
            <person name="Oren A."/>
            <person name="Chaudhuri R.R."/>
            <person name="La Ragione R."/>
            <person name="Hildebrand F."/>
            <person name="Pallen M.J."/>
        </authorList>
    </citation>
    <scope>NUCLEOTIDE SEQUENCE</scope>
    <source>
        <strain evidence="8">2889</strain>
    </source>
</reference>
<sequence>MELHFDLQQILTAFMVLFAVIDITGSIPVVVDLNSQGKKVQAGKAAFISLAILVVFLFAGEALLRLFNTDIPSFAIAGSLVLFALAVEMTFNVELFRNDGMEGRQATLIPVVFPLVAGPGTLTTALSLRADCHVENIIVAIVLNMALVYFVLAKIHWVAKLIGPNGIYVSRRFFGVILLAMSVRLFVSNLQAILA</sequence>
<evidence type="ECO:0000256" key="4">
    <source>
        <dbReference type="ARBA" id="ARBA00022692"/>
    </source>
</evidence>
<evidence type="ECO:0000313" key="9">
    <source>
        <dbReference type="Proteomes" id="UP000823612"/>
    </source>
</evidence>
<evidence type="ECO:0000256" key="6">
    <source>
        <dbReference type="ARBA" id="ARBA00023136"/>
    </source>
</evidence>
<comment type="caution">
    <text evidence="8">The sequence shown here is derived from an EMBL/GenBank/DDBJ whole genome shotgun (WGS) entry which is preliminary data.</text>
</comment>
<evidence type="ECO:0000313" key="8">
    <source>
        <dbReference type="EMBL" id="MBO8431965.1"/>
    </source>
</evidence>
<evidence type="ECO:0000256" key="3">
    <source>
        <dbReference type="ARBA" id="ARBA00022475"/>
    </source>
</evidence>
<evidence type="ECO:0000256" key="7">
    <source>
        <dbReference type="RuleBase" id="RU362048"/>
    </source>
</evidence>
<keyword evidence="4 7" id="KW-0812">Transmembrane</keyword>
<evidence type="ECO:0000256" key="5">
    <source>
        <dbReference type="ARBA" id="ARBA00022989"/>
    </source>
</evidence>
<feature type="transmembrane region" description="Helical" evidence="7">
    <location>
        <begin position="173"/>
        <end position="194"/>
    </location>
</feature>
<comment type="subcellular location">
    <subcellularLocation>
        <location evidence="1 7">Cell membrane</location>
        <topology evidence="1 7">Multi-pass membrane protein</topology>
    </subcellularLocation>
</comment>
<protein>
    <recommendedName>
        <fullName evidence="7">UPF0056 membrane protein</fullName>
    </recommendedName>
</protein>
<proteinExistence type="inferred from homology"/>